<dbReference type="Pfam" id="PF08263">
    <property type="entry name" value="LRRNT_2"/>
    <property type="match status" value="1"/>
</dbReference>
<feature type="chain" id="PRO_5010524683" evidence="4">
    <location>
        <begin position="23"/>
        <end position="189"/>
    </location>
</feature>
<dbReference type="AlphaFoldDB" id="A0A1U7YIK3"/>
<keyword evidence="1" id="KW-0433">Leucine-rich repeat</keyword>
<dbReference type="Gene3D" id="3.80.10.10">
    <property type="entry name" value="Ribonuclease Inhibitor"/>
    <property type="match status" value="2"/>
</dbReference>
<evidence type="ECO:0000256" key="1">
    <source>
        <dbReference type="ARBA" id="ARBA00022614"/>
    </source>
</evidence>
<dbReference type="Pfam" id="PF00560">
    <property type="entry name" value="LRR_1"/>
    <property type="match status" value="2"/>
</dbReference>
<dbReference type="SUPFAM" id="SSF52058">
    <property type="entry name" value="L domain-like"/>
    <property type="match status" value="1"/>
</dbReference>
<organism evidence="6 7">
    <name type="scientific">Nicotiana sylvestris</name>
    <name type="common">Wood tobacco</name>
    <name type="synonym">South American tobacco</name>
    <dbReference type="NCBI Taxonomy" id="4096"/>
    <lineage>
        <taxon>Eukaryota</taxon>
        <taxon>Viridiplantae</taxon>
        <taxon>Streptophyta</taxon>
        <taxon>Embryophyta</taxon>
        <taxon>Tracheophyta</taxon>
        <taxon>Spermatophyta</taxon>
        <taxon>Magnoliopsida</taxon>
        <taxon>eudicotyledons</taxon>
        <taxon>Gunneridae</taxon>
        <taxon>Pentapetalae</taxon>
        <taxon>asterids</taxon>
        <taxon>lamiids</taxon>
        <taxon>Solanales</taxon>
        <taxon>Solanaceae</taxon>
        <taxon>Nicotianoideae</taxon>
        <taxon>Nicotianeae</taxon>
        <taxon>Nicotiana</taxon>
    </lineage>
</organism>
<evidence type="ECO:0000256" key="3">
    <source>
        <dbReference type="ARBA" id="ARBA00022737"/>
    </source>
</evidence>
<evidence type="ECO:0000313" key="7">
    <source>
        <dbReference type="RefSeq" id="XP_009801766.1"/>
    </source>
</evidence>
<feature type="signal peptide" evidence="4">
    <location>
        <begin position="1"/>
        <end position="22"/>
    </location>
</feature>
<dbReference type="InterPro" id="IPR001611">
    <property type="entry name" value="Leu-rich_rpt"/>
</dbReference>
<sequence length="189" mass="21368">MMARAIIVGFLLLIYCINNISASVIRNISTDKSALLAFKAQITNDPNEILSKNWTQQGTTVCSWIGVSRSTKHQRVVALNLKSLRLGGNLPLLQSLFMAHNHLVGELPSGLDKCTQLKYLSLSYNRFTGNLPRDMWNMSKLEDMFLGWNNLSGKFYIWSFVSRPIIPILEIVMTPNISPTRQANVSYIY</sequence>
<reference evidence="7" key="2">
    <citation type="submission" date="2025-08" db="UniProtKB">
        <authorList>
            <consortium name="RefSeq"/>
        </authorList>
    </citation>
    <scope>IDENTIFICATION</scope>
    <source>
        <tissue evidence="7">Leaf</tissue>
    </source>
</reference>
<evidence type="ECO:0000259" key="5">
    <source>
        <dbReference type="Pfam" id="PF08263"/>
    </source>
</evidence>
<name>A0A1U7YIK3_NICSY</name>
<feature type="domain" description="Leucine-rich repeat-containing N-terminal plant-type" evidence="5">
    <location>
        <begin position="29"/>
        <end position="68"/>
    </location>
</feature>
<dbReference type="InterPro" id="IPR013210">
    <property type="entry name" value="LRR_N_plant-typ"/>
</dbReference>
<keyword evidence="6" id="KW-1185">Reference proteome</keyword>
<dbReference type="InterPro" id="IPR032675">
    <property type="entry name" value="LRR_dom_sf"/>
</dbReference>
<evidence type="ECO:0000256" key="2">
    <source>
        <dbReference type="ARBA" id="ARBA00022729"/>
    </source>
</evidence>
<gene>
    <name evidence="7" type="primary">LOC104247441</name>
</gene>
<proteinExistence type="predicted"/>
<keyword evidence="2 4" id="KW-0732">Signal</keyword>
<dbReference type="PANTHER" id="PTHR48060">
    <property type="entry name" value="DNA DAMAGE-REPAIR/TOLERATION PROTEIN DRT100"/>
    <property type="match status" value="1"/>
</dbReference>
<accession>A0A1U7YIK3</accession>
<keyword evidence="3" id="KW-0677">Repeat</keyword>
<dbReference type="Proteomes" id="UP000189701">
    <property type="component" value="Unplaced"/>
</dbReference>
<evidence type="ECO:0000256" key="4">
    <source>
        <dbReference type="SAM" id="SignalP"/>
    </source>
</evidence>
<dbReference type="InterPro" id="IPR053211">
    <property type="entry name" value="DNA_repair-toleration"/>
</dbReference>
<reference evidence="6" key="1">
    <citation type="journal article" date="2013" name="Genome Biol.">
        <title>Reference genomes and transcriptomes of Nicotiana sylvestris and Nicotiana tomentosiformis.</title>
        <authorList>
            <person name="Sierro N."/>
            <person name="Battey J.N."/>
            <person name="Ouadi S."/>
            <person name="Bovet L."/>
            <person name="Goepfert S."/>
            <person name="Bakaher N."/>
            <person name="Peitsch M.C."/>
            <person name="Ivanov N.V."/>
        </authorList>
    </citation>
    <scope>NUCLEOTIDE SEQUENCE [LARGE SCALE GENOMIC DNA]</scope>
</reference>
<dbReference type="PANTHER" id="PTHR48060:SF21">
    <property type="entry name" value="L DOMAIN-LIKE PROTEIN"/>
    <property type="match status" value="1"/>
</dbReference>
<protein>
    <submittedName>
        <fullName evidence="7">Receptor-like protein kinase At3g47110 isoform X2</fullName>
    </submittedName>
</protein>
<evidence type="ECO:0000313" key="6">
    <source>
        <dbReference type="Proteomes" id="UP000189701"/>
    </source>
</evidence>
<dbReference type="RefSeq" id="XP_009801766.1">
    <property type="nucleotide sequence ID" value="XM_009803464.1"/>
</dbReference>